<reference evidence="4" key="1">
    <citation type="submission" date="2020-07" db="EMBL/GenBank/DDBJ databases">
        <title>Huge and variable diversity of episymbiotic CPR bacteria and DPANN archaea in groundwater ecosystems.</title>
        <authorList>
            <person name="He C.Y."/>
            <person name="Keren R."/>
            <person name="Whittaker M."/>
            <person name="Farag I.F."/>
            <person name="Doudna J."/>
            <person name="Cate J.H.D."/>
            <person name="Banfield J.F."/>
        </authorList>
    </citation>
    <scope>NUCLEOTIDE SEQUENCE</scope>
    <source>
        <strain evidence="4">NC_groundwater_1520_Pr4_B-0.1um_53_5</strain>
    </source>
</reference>
<dbReference type="Gene3D" id="1.25.40.10">
    <property type="entry name" value="Tetratricopeptide repeat domain"/>
    <property type="match status" value="1"/>
</dbReference>
<feature type="repeat" description="TPR" evidence="1">
    <location>
        <begin position="537"/>
        <end position="570"/>
    </location>
</feature>
<dbReference type="AlphaFoldDB" id="A0A933I991"/>
<dbReference type="InterPro" id="IPR019734">
    <property type="entry name" value="TPR_rpt"/>
</dbReference>
<dbReference type="InterPro" id="IPR011990">
    <property type="entry name" value="TPR-like_helical_dom_sf"/>
</dbReference>
<feature type="region of interest" description="Disordered" evidence="2">
    <location>
        <begin position="460"/>
        <end position="528"/>
    </location>
</feature>
<accession>A0A933I991</accession>
<dbReference type="Pfam" id="PF08308">
    <property type="entry name" value="PEGA"/>
    <property type="match status" value="1"/>
</dbReference>
<evidence type="ECO:0000313" key="5">
    <source>
        <dbReference type="Proteomes" id="UP000736328"/>
    </source>
</evidence>
<evidence type="ECO:0000256" key="1">
    <source>
        <dbReference type="PROSITE-ProRule" id="PRU00339"/>
    </source>
</evidence>
<proteinExistence type="predicted"/>
<dbReference type="SUPFAM" id="SSF49464">
    <property type="entry name" value="Carboxypeptidase regulatory domain-like"/>
    <property type="match status" value="2"/>
</dbReference>
<sequence>MKRQFTLLGLTILWASLAGAARYPLFGGPGLIHLQSAKTGIGYGGRSLAALSFYSEQNYYGLSGNQDAFLDAWSYNTLYYVPVKNLAVMAAGIAHAEQWTVAAPDTSRPTDQSLACPGDAVVAVKYCLPLLEGKMDLGFMPTLSVPMDKEQYQDGPSQTGKLDFGAKLLTDINLGRTTVFINAGFLSRGEERPQLPFGAGAEYSFKGNLSAFMEISGEYRLGAQKDSLTDDQILRGRGADRTELRITPGVRYSPLPFLGLNLACDIGLSRATAPWQLVLGFDFPARAGKALSGPIGGAVAGWIKDRETGVPMKGMITFPGSNLPGLVSNEAGDYEAKLPPGEYKVHIYANGYRWLERKINVKEGKVEKWDLTLKRKTAGFKGKVIDRVTGQPLPAAVSFNSSRAGDIGSDSVTGQFGTVVPPGKYKISVSLEGYRSFEEELTLKDKSDTERQILLEREIAAATLPPAPASEKRTKEPDALSPVPVAYQPSAASAPAAPAAEKPKTAAPPVPTPRPGSTQAPAVPAAAKPAKMSAEEVTALYKKGVQHFMNEEYAVAEKIFKQVLSADPRHAKAKEYLGKTKDRLKK</sequence>
<dbReference type="InterPro" id="IPR008969">
    <property type="entry name" value="CarboxyPept-like_regulatory"/>
</dbReference>
<gene>
    <name evidence="4" type="ORF">HY768_02265</name>
</gene>
<name>A0A933I991_UNCT6</name>
<dbReference type="InterPro" id="IPR013229">
    <property type="entry name" value="PEGA"/>
</dbReference>
<organism evidence="4 5">
    <name type="scientific">candidate division TA06 bacterium</name>
    <dbReference type="NCBI Taxonomy" id="2250710"/>
    <lineage>
        <taxon>Bacteria</taxon>
        <taxon>Bacteria division TA06</taxon>
    </lineage>
</organism>
<evidence type="ECO:0000256" key="2">
    <source>
        <dbReference type="SAM" id="MobiDB-lite"/>
    </source>
</evidence>
<feature type="compositionally biased region" description="Low complexity" evidence="2">
    <location>
        <begin position="481"/>
        <end position="500"/>
    </location>
</feature>
<evidence type="ECO:0000313" key="4">
    <source>
        <dbReference type="EMBL" id="MBI4726044.1"/>
    </source>
</evidence>
<dbReference type="SUPFAM" id="SSF48452">
    <property type="entry name" value="TPR-like"/>
    <property type="match status" value="1"/>
</dbReference>
<dbReference type="Proteomes" id="UP000736328">
    <property type="component" value="Unassembled WGS sequence"/>
</dbReference>
<evidence type="ECO:0000259" key="3">
    <source>
        <dbReference type="Pfam" id="PF08308"/>
    </source>
</evidence>
<dbReference type="EMBL" id="JACQXR010000027">
    <property type="protein sequence ID" value="MBI4726044.1"/>
    <property type="molecule type" value="Genomic_DNA"/>
</dbReference>
<comment type="caution">
    <text evidence="4">The sequence shown here is derived from an EMBL/GenBank/DDBJ whole genome shotgun (WGS) entry which is preliminary data.</text>
</comment>
<keyword evidence="1" id="KW-0802">TPR repeat</keyword>
<dbReference type="Gene3D" id="2.60.40.1120">
    <property type="entry name" value="Carboxypeptidase-like, regulatory domain"/>
    <property type="match status" value="2"/>
</dbReference>
<dbReference type="PROSITE" id="PS50005">
    <property type="entry name" value="TPR"/>
    <property type="match status" value="1"/>
</dbReference>
<protein>
    <submittedName>
        <fullName evidence="4">PEGA domain-containing protein</fullName>
    </submittedName>
</protein>
<feature type="domain" description="PEGA" evidence="3">
    <location>
        <begin position="419"/>
        <end position="458"/>
    </location>
</feature>